<evidence type="ECO:0000259" key="7">
    <source>
        <dbReference type="Pfam" id="PF04357"/>
    </source>
</evidence>
<evidence type="ECO:0000313" key="8">
    <source>
        <dbReference type="EMBL" id="BAY97767.1"/>
    </source>
</evidence>
<feature type="domain" description="Translocation and assembly module TamB C-terminal" evidence="7">
    <location>
        <begin position="1449"/>
        <end position="1830"/>
    </location>
</feature>
<evidence type="ECO:0000256" key="2">
    <source>
        <dbReference type="ARBA" id="ARBA00022692"/>
    </source>
</evidence>
<keyword evidence="3 6" id="KW-1133">Transmembrane helix</keyword>
<dbReference type="InterPro" id="IPR053022">
    <property type="entry name" value="Chloroplast_translocon_comp"/>
</dbReference>
<dbReference type="GO" id="GO:0005886">
    <property type="term" value="C:plasma membrane"/>
    <property type="evidence" value="ECO:0007669"/>
    <property type="project" value="InterPro"/>
</dbReference>
<gene>
    <name evidence="8" type="ORF">NIES37_17120</name>
</gene>
<keyword evidence="4 6" id="KW-0472">Membrane</keyword>
<dbReference type="PANTHER" id="PTHR34457">
    <property type="entry name" value="EMBRYO DEFECTIVE 2410"/>
    <property type="match status" value="1"/>
</dbReference>
<dbReference type="Pfam" id="PF04357">
    <property type="entry name" value="TamB"/>
    <property type="match status" value="1"/>
</dbReference>
<keyword evidence="2 6" id="KW-0812">Transmembrane</keyword>
<evidence type="ECO:0000256" key="1">
    <source>
        <dbReference type="ARBA" id="ARBA00004167"/>
    </source>
</evidence>
<organism evidence="8 9">
    <name type="scientific">Tolypothrix tenuis PCC 7101</name>
    <dbReference type="NCBI Taxonomy" id="231146"/>
    <lineage>
        <taxon>Bacteria</taxon>
        <taxon>Bacillati</taxon>
        <taxon>Cyanobacteriota</taxon>
        <taxon>Cyanophyceae</taxon>
        <taxon>Nostocales</taxon>
        <taxon>Tolypothrichaceae</taxon>
        <taxon>Tolypothrix</taxon>
    </lineage>
</organism>
<dbReference type="PANTHER" id="PTHR34457:SF3">
    <property type="entry name" value="PROTEIN TIC236, CHLOROPLASTIC"/>
    <property type="match status" value="1"/>
</dbReference>
<dbReference type="KEGG" id="ttq:NIES37_17120"/>
<comment type="subcellular location">
    <subcellularLocation>
        <location evidence="1">Membrane</location>
        <topology evidence="1">Single-pass membrane protein</topology>
    </subcellularLocation>
</comment>
<dbReference type="InterPro" id="IPR007452">
    <property type="entry name" value="TamB_C"/>
</dbReference>
<feature type="region of interest" description="Disordered" evidence="5">
    <location>
        <begin position="1531"/>
        <end position="1555"/>
    </location>
</feature>
<name>A0A1Z4MWC5_9CYAN</name>
<evidence type="ECO:0000313" key="9">
    <source>
        <dbReference type="Proteomes" id="UP000218785"/>
    </source>
</evidence>
<sequence>MTKLPKQVNHSPSPNRKRFWLLVLSRGGIALGGVLLLSVLGGMWRLWNFVQKELTPLAEKNLTTTLNRPVQLGKVTDFSLMGVRFGASAIPATATDPDKVTVDAVEVGFDPLQLIVNRTLKLDVTLVNPDVYIEKDDQGRWLTTNIALGPKGGPIKTDLDKIRLRNGKLILVNLHQSIEQLATANLPLKLSANPQPAPVPVSFSQVNGTGQLLNDNQLLRFDIAAQADSGGNIGIQGETGLKTQAAKLQLQAQNLLAADITRIVQLPLTLQAGQVNGDLQIQLSPQQQTLLYGSAALQGVAIQIPRLPQLLNNTDGNLSFQGLGIKLEKVATNYGKIPLVAAGIIDRETGYKVVGQVNQVNVNNALETLKVNLPIPVIGEVKADVQLGGAINKPILSGTVATIKPAQIDKIDFKNVTSKFEFSTSNSLISFRDIQGTATVGGKVTGGGTVKLGKTPQLDFDFTANNVPGDAIAQVYNTAPSFKIGTVSGTGKLSGVAGDVYTVVQWQAPQATYPATGTVTVAPDRTVAFSNVALNVAGGKVLGSGTYANQRWQAVADAKGVQLEPFVDKTKLQNVSLTGAEFYGRLRLSGTTAPFTIATIRPEGAGVQIGGGTVGISQLQLQDQSFAAELVAKNVRLGRVLKNIPPTLAGQLAGTFQIAGSRNNFSLQTLRGTGEGNLLVADGTVTAKNIQLNNGVYQAQLRASNLSVPQLAPTFKQFGGRLTGDFQVAGTVDSFKPEAIQATGEAKVNVADGTVTAKNIQLNNGRYQAVVAASGVKLKQLNQQLRGQFGGQLQVSGTVQSPKLADVRAAGQVQFSQGIAAIQQPINAAIAWDGERLNIERATGPNLNASGYILANAQGSGVPEITDLKLNVQALDYSLQQLPLNLPNGINLVGKADFAGQVSGTLPVPNLQGQLRLRNLAVKNFAFEPVLSGNIQTVQGKGTSLDVAGQSDRITVNLDGKNRPQSFLVNWRQASASGQAQGDSLAMSLNNFPLQVLNLSLSENTRLGNTPLAGALTGNLQINQQTLATAGNIAIANPAVGRIKGDSLTAQFRYGNGTANITDSAFIKGKSRYAFTGNVSNSGKTPQIQGKLNVSEGNVQDVLTALQVFELQDIRSGMSSPTYGKAADLVTVPQGLPNQPLSTQIERFYQVEALLAAQEQQRLEANPIPDLANLHGTFGGEIALNTAAEKGLAVEFNLNGQNWTWGKEEEKNQVGRFYRAEQVIANGKFTDGVLTLLPLRITSNQRLIAFNGNIGGNDQSGNLQVRNFPIQVLSNFIKLPVGVGGNLSTSVALAGSVSNPKARGEITITDGTINQKKVESAIASFSYDNSRLNFGSNILVTGSEPVKINGNIPYKLPFASVEPDNNEISLDVKVKNEGLALLNLLNNQVVFENGEGEVDLTVSGTRQQPEMTGIASVNNATFSAQALPGKLRDVTGKITFDFDRIIVEGLQGRFSRGKVEAAGEIPIFNNQEQVITTPLAVNLEQLTLRLKGLYQGGASGNLQITGSVLNPEIGGKVELSDGQVLLAESANTANSKNQEPTLTKADKADPNNTKNTTARLNNLELVLGKNVLITRPPIINFQATGNLAVNGSLNQPVPDGTIKLTGGGVNLFTTQFNLARGYEHTATFRKEQPRDPNLDIRLFAKVLDGNQTTDISRLNTGGLSTLETIRVEANIKGLASKLDENLQLTSTPSRSETELVALLGGGFIDTQGRGDSTLGLINIAGSAVFNNFQGAFNQIGSAFGLSELRLFPTVLSQNPEAGRSNSTLELALEAGVDISSKFSLSSIKILTANDPLQWGINYRINDEIRLRASTNLFDDSRAVVEYDRRF</sequence>
<evidence type="ECO:0000256" key="3">
    <source>
        <dbReference type="ARBA" id="ARBA00022989"/>
    </source>
</evidence>
<feature type="transmembrane region" description="Helical" evidence="6">
    <location>
        <begin position="21"/>
        <end position="47"/>
    </location>
</feature>
<reference evidence="8 9" key="1">
    <citation type="submission" date="2017-06" db="EMBL/GenBank/DDBJ databases">
        <title>Genome sequencing of cyanobaciteial culture collection at National Institute for Environmental Studies (NIES).</title>
        <authorList>
            <person name="Hirose Y."/>
            <person name="Shimura Y."/>
            <person name="Fujisawa T."/>
            <person name="Nakamura Y."/>
            <person name="Kawachi M."/>
        </authorList>
    </citation>
    <scope>NUCLEOTIDE SEQUENCE [LARGE SCALE GENOMIC DNA]</scope>
    <source>
        <strain evidence="8 9">NIES-37</strain>
    </source>
</reference>
<evidence type="ECO:0000256" key="5">
    <source>
        <dbReference type="SAM" id="MobiDB-lite"/>
    </source>
</evidence>
<keyword evidence="9" id="KW-1185">Reference proteome</keyword>
<dbReference type="EMBL" id="AP018248">
    <property type="protein sequence ID" value="BAY97767.1"/>
    <property type="molecule type" value="Genomic_DNA"/>
</dbReference>
<dbReference type="Proteomes" id="UP000218785">
    <property type="component" value="Chromosome"/>
</dbReference>
<proteinExistence type="predicted"/>
<protein>
    <recommendedName>
        <fullName evidence="7">Translocation and assembly module TamB C-terminal domain-containing protein</fullName>
    </recommendedName>
</protein>
<feature type="compositionally biased region" description="Polar residues" evidence="5">
    <location>
        <begin position="1531"/>
        <end position="1541"/>
    </location>
</feature>
<evidence type="ECO:0000256" key="4">
    <source>
        <dbReference type="ARBA" id="ARBA00023136"/>
    </source>
</evidence>
<accession>A0A1Z4MWC5</accession>
<dbReference type="RefSeq" id="WP_096574766.1">
    <property type="nucleotide sequence ID" value="NZ_CAWNJS010000001.1"/>
</dbReference>
<evidence type="ECO:0000256" key="6">
    <source>
        <dbReference type="SAM" id="Phobius"/>
    </source>
</evidence>
<dbReference type="GO" id="GO:0009306">
    <property type="term" value="P:protein secretion"/>
    <property type="evidence" value="ECO:0007669"/>
    <property type="project" value="InterPro"/>
</dbReference>